<comment type="caution">
    <text evidence="3">The sequence shown here is derived from an EMBL/GenBank/DDBJ whole genome shotgun (WGS) entry which is preliminary data.</text>
</comment>
<dbReference type="GO" id="GO:0005576">
    <property type="term" value="C:extracellular region"/>
    <property type="evidence" value="ECO:0007669"/>
    <property type="project" value="InterPro"/>
</dbReference>
<dbReference type="Pfam" id="PF03496">
    <property type="entry name" value="ADPrib_exo_Tox"/>
    <property type="match status" value="1"/>
</dbReference>
<dbReference type="NCBIfam" id="TIGR01641">
    <property type="entry name" value="phageSPP1_gp7"/>
    <property type="match status" value="1"/>
</dbReference>
<dbReference type="Proteomes" id="UP000677218">
    <property type="component" value="Unassembled WGS sequence"/>
</dbReference>
<protein>
    <recommendedName>
        <fullName evidence="5">ADP ribosyltransferase domain-containing protein</fullName>
    </recommendedName>
</protein>
<sequence length="271" mass="31500">MAGALANQYQYLATLESHTCDQCAHLDGRIFYVKNKVEGLNYPLIHPYCRCTTVPYMKDLPDIESRWYRDPVTGKGKWTNGKMNYKQWAEATNVNPLIKQKFINATPVSGKLNSPKLSLLEEQAIKNYVSSDSYKLNYALRNGQPLTEDQEKMKINLDKALKKMPYYTDSKPLQRDYFFSYDESVINFLFQMDNGLFEDPAYISASKIHYGEGTEQVHVIIKKSKSGRDITQYNKQEQEVLFPRNTKFKITDTFINKEGVKTIVWEEYTDQ</sequence>
<evidence type="ECO:0000313" key="4">
    <source>
        <dbReference type="Proteomes" id="UP000677218"/>
    </source>
</evidence>
<dbReference type="Gene3D" id="3.90.176.10">
    <property type="entry name" value="Toxin ADP-ribosyltransferase, Chain A, domain 1"/>
    <property type="match status" value="1"/>
</dbReference>
<name>A0A916QK08_9LACO</name>
<dbReference type="Pfam" id="PF04233">
    <property type="entry name" value="Phage_Mu_F"/>
    <property type="match status" value="1"/>
</dbReference>
<accession>A0A916QK08</accession>
<evidence type="ECO:0000313" key="3">
    <source>
        <dbReference type="EMBL" id="GFZ27252.1"/>
    </source>
</evidence>
<evidence type="ECO:0000259" key="1">
    <source>
        <dbReference type="Pfam" id="PF03496"/>
    </source>
</evidence>
<evidence type="ECO:0008006" key="5">
    <source>
        <dbReference type="Google" id="ProtNLM"/>
    </source>
</evidence>
<feature type="domain" description="ADP ribosyltransferase" evidence="1">
    <location>
        <begin position="83"/>
        <end position="264"/>
    </location>
</feature>
<dbReference type="EMBL" id="BMAY01000007">
    <property type="protein sequence ID" value="GFZ27252.1"/>
    <property type="molecule type" value="Genomic_DNA"/>
</dbReference>
<gene>
    <name evidence="3" type="ORF">LCB40_11320</name>
</gene>
<dbReference type="SUPFAM" id="SSF56399">
    <property type="entry name" value="ADP-ribosylation"/>
    <property type="match status" value="1"/>
</dbReference>
<organism evidence="3 4">
    <name type="scientific">Lactobacillus corticis</name>
    <dbReference type="NCBI Taxonomy" id="2201249"/>
    <lineage>
        <taxon>Bacteria</taxon>
        <taxon>Bacillati</taxon>
        <taxon>Bacillota</taxon>
        <taxon>Bacilli</taxon>
        <taxon>Lactobacillales</taxon>
        <taxon>Lactobacillaceae</taxon>
        <taxon>Lactobacillus</taxon>
    </lineage>
</organism>
<proteinExistence type="predicted"/>
<dbReference type="PROSITE" id="PS51996">
    <property type="entry name" value="TR_MART"/>
    <property type="match status" value="1"/>
</dbReference>
<dbReference type="InterPro" id="IPR003540">
    <property type="entry name" value="ADP-ribosyltransferase"/>
</dbReference>
<dbReference type="InterPro" id="IPR006528">
    <property type="entry name" value="Phage_head_morphogenesis_dom"/>
</dbReference>
<keyword evidence="4" id="KW-1185">Reference proteome</keyword>
<feature type="domain" description="Phage head morphogenesis" evidence="2">
    <location>
        <begin position="7"/>
        <end position="53"/>
    </location>
</feature>
<dbReference type="AlphaFoldDB" id="A0A916QK08"/>
<dbReference type="RefSeq" id="WP_246487330.1">
    <property type="nucleotide sequence ID" value="NZ_BMAY01000007.1"/>
</dbReference>
<evidence type="ECO:0000259" key="2">
    <source>
        <dbReference type="Pfam" id="PF04233"/>
    </source>
</evidence>
<reference evidence="3" key="1">
    <citation type="submission" date="2020-08" db="EMBL/GenBank/DDBJ databases">
        <title>Taxonomic study for Lactobacillus species isolated from hardwood bark.</title>
        <authorList>
            <person name="Tohno M."/>
            <person name="Tanizawa Y."/>
        </authorList>
    </citation>
    <scope>NUCLEOTIDE SEQUENCE</scope>
    <source>
        <strain evidence="3">B40</strain>
    </source>
</reference>